<reference evidence="2 3" key="1">
    <citation type="submission" date="2015-03" db="EMBL/GenBank/DDBJ databases">
        <authorList>
            <person name="Murphy D."/>
        </authorList>
    </citation>
    <scope>NUCLEOTIDE SEQUENCE [LARGE SCALE GENOMIC DNA]</scope>
    <source>
        <strain evidence="2 3">D16</strain>
    </source>
</reference>
<feature type="transmembrane region" description="Helical" evidence="1">
    <location>
        <begin position="55"/>
        <end position="75"/>
    </location>
</feature>
<accession>A0A0U1DE37</accession>
<keyword evidence="1" id="KW-1133">Transmembrane helix</keyword>
<evidence type="ECO:0000313" key="2">
    <source>
        <dbReference type="EMBL" id="CQD14250.1"/>
    </source>
</evidence>
<dbReference type="Proteomes" id="UP000182227">
    <property type="component" value="Unassembled WGS sequence"/>
</dbReference>
<protein>
    <submittedName>
        <fullName evidence="2">Protoheme IX farnesyltransferase</fullName>
    </submittedName>
</protein>
<evidence type="ECO:0000256" key="1">
    <source>
        <dbReference type="SAM" id="Phobius"/>
    </source>
</evidence>
<dbReference type="GO" id="GO:0016740">
    <property type="term" value="F:transferase activity"/>
    <property type="evidence" value="ECO:0007669"/>
    <property type="project" value="UniProtKB-KW"/>
</dbReference>
<keyword evidence="1" id="KW-0812">Transmembrane</keyword>
<sequence>MLTTLVLALATGWLYGAVALLAGAWFLVMAHQLYSGVKRGEPVKPLRLFLQSNNYLAVVFCALAIDSALALPTIFGH</sequence>
<organism evidence="2 3">
    <name type="scientific">Mycolicibacterium conceptionense</name>
    <dbReference type="NCBI Taxonomy" id="451644"/>
    <lineage>
        <taxon>Bacteria</taxon>
        <taxon>Bacillati</taxon>
        <taxon>Actinomycetota</taxon>
        <taxon>Actinomycetes</taxon>
        <taxon>Mycobacteriales</taxon>
        <taxon>Mycobacteriaceae</taxon>
        <taxon>Mycolicibacterium</taxon>
    </lineage>
</organism>
<dbReference type="EMBL" id="CTEF01000002">
    <property type="protein sequence ID" value="CQD14250.1"/>
    <property type="molecule type" value="Genomic_DNA"/>
</dbReference>
<dbReference type="AlphaFoldDB" id="A0A0U1DE37"/>
<gene>
    <name evidence="2" type="primary">ctaB</name>
    <name evidence="2" type="ORF">BN970_02875</name>
</gene>
<keyword evidence="2" id="KW-0808">Transferase</keyword>
<proteinExistence type="predicted"/>
<name>A0A0U1DE37_9MYCO</name>
<evidence type="ECO:0000313" key="3">
    <source>
        <dbReference type="Proteomes" id="UP000182227"/>
    </source>
</evidence>
<keyword evidence="1" id="KW-0472">Membrane</keyword>
<feature type="transmembrane region" description="Helical" evidence="1">
    <location>
        <begin position="12"/>
        <end position="34"/>
    </location>
</feature>